<dbReference type="OrthoDB" id="460439at2"/>
<keyword evidence="4" id="KW-1185">Reference proteome</keyword>
<dbReference type="Proteomes" id="UP000295573">
    <property type="component" value="Unassembled WGS sequence"/>
</dbReference>
<dbReference type="EMBL" id="SLWR01000005">
    <property type="protein sequence ID" value="TCO47841.1"/>
    <property type="molecule type" value="Genomic_DNA"/>
</dbReference>
<dbReference type="Pfam" id="PF03795">
    <property type="entry name" value="YCII"/>
    <property type="match status" value="1"/>
</dbReference>
<dbReference type="Gene3D" id="3.30.70.1060">
    <property type="entry name" value="Dimeric alpha+beta barrel"/>
    <property type="match status" value="1"/>
</dbReference>
<gene>
    <name evidence="3" type="ORF">EV646_105398</name>
</gene>
<evidence type="ECO:0000256" key="1">
    <source>
        <dbReference type="ARBA" id="ARBA00007689"/>
    </source>
</evidence>
<organism evidence="3 4">
    <name type="scientific">Kribbella antiqua</name>
    <dbReference type="NCBI Taxonomy" id="2512217"/>
    <lineage>
        <taxon>Bacteria</taxon>
        <taxon>Bacillati</taxon>
        <taxon>Actinomycetota</taxon>
        <taxon>Actinomycetes</taxon>
        <taxon>Propionibacteriales</taxon>
        <taxon>Kribbellaceae</taxon>
        <taxon>Kribbella</taxon>
    </lineage>
</organism>
<dbReference type="PANTHER" id="PTHR33606:SF3">
    <property type="entry name" value="PROTEIN YCII"/>
    <property type="match status" value="1"/>
</dbReference>
<evidence type="ECO:0000313" key="4">
    <source>
        <dbReference type="Proteomes" id="UP000295573"/>
    </source>
</evidence>
<dbReference type="PANTHER" id="PTHR33606">
    <property type="entry name" value="PROTEIN YCII"/>
    <property type="match status" value="1"/>
</dbReference>
<accession>A0A4R2IR47</accession>
<comment type="similarity">
    <text evidence="1">Belongs to the YciI family.</text>
</comment>
<comment type="caution">
    <text evidence="3">The sequence shown here is derived from an EMBL/GenBank/DDBJ whole genome shotgun (WGS) entry which is preliminary data.</text>
</comment>
<dbReference type="AlphaFoldDB" id="A0A4R2IR47"/>
<dbReference type="SUPFAM" id="SSF54909">
    <property type="entry name" value="Dimeric alpha+beta barrel"/>
    <property type="match status" value="1"/>
</dbReference>
<evidence type="ECO:0000259" key="2">
    <source>
        <dbReference type="Pfam" id="PF03795"/>
    </source>
</evidence>
<reference evidence="3 4" key="1">
    <citation type="journal article" date="2015" name="Stand. Genomic Sci.">
        <title>Genomic Encyclopedia of Bacterial and Archaeal Type Strains, Phase III: the genomes of soil and plant-associated and newly described type strains.</title>
        <authorList>
            <person name="Whitman W.B."/>
            <person name="Woyke T."/>
            <person name="Klenk H.P."/>
            <person name="Zhou Y."/>
            <person name="Lilburn T.G."/>
            <person name="Beck B.J."/>
            <person name="De Vos P."/>
            <person name="Vandamme P."/>
            <person name="Eisen J.A."/>
            <person name="Garrity G."/>
            <person name="Hugenholtz P."/>
            <person name="Kyrpides N.C."/>
        </authorList>
    </citation>
    <scope>NUCLEOTIDE SEQUENCE [LARGE SCALE GENOMIC DNA]</scope>
    <source>
        <strain evidence="3 4">VKM Ac-2541</strain>
    </source>
</reference>
<dbReference type="RefSeq" id="WP_132149637.1">
    <property type="nucleotide sequence ID" value="NZ_SLWR01000005.1"/>
</dbReference>
<sequence>MEFFVYGRDRAGALELKQGLTEEHWGFMDRYTKEMVARGPTMSGAGEYDGSLHIVDLPDLDAARSFAYDEPYYRAGAFQDVDIYRFNNILGRTMWDFTDATDGYGRFLLIAFDAPTPDRSKHLIVYGDLLDPGHESRLGWAALLEAPDLEAATTLLPAGRGEIHRWRFGGRPVQD</sequence>
<protein>
    <recommendedName>
        <fullName evidence="2">YCII-related domain-containing protein</fullName>
    </recommendedName>
</protein>
<feature type="domain" description="YCII-related" evidence="2">
    <location>
        <begin position="1"/>
        <end position="87"/>
    </location>
</feature>
<dbReference type="InterPro" id="IPR011008">
    <property type="entry name" value="Dimeric_a/b-barrel"/>
</dbReference>
<dbReference type="InterPro" id="IPR051807">
    <property type="entry name" value="Sec-metab_biosynth-assoc"/>
</dbReference>
<dbReference type="InterPro" id="IPR005545">
    <property type="entry name" value="YCII"/>
</dbReference>
<proteinExistence type="inferred from homology"/>
<name>A0A4R2IR47_9ACTN</name>
<evidence type="ECO:0000313" key="3">
    <source>
        <dbReference type="EMBL" id="TCO47841.1"/>
    </source>
</evidence>